<evidence type="ECO:0000313" key="2">
    <source>
        <dbReference type="Proteomes" id="UP000036958"/>
    </source>
</evidence>
<keyword evidence="2" id="KW-1185">Reference proteome</keyword>
<comment type="caution">
    <text evidence="1">The sequence shown here is derived from an EMBL/GenBank/DDBJ whole genome shotgun (WGS) entry which is preliminary data.</text>
</comment>
<accession>A0A0L8V7E2</accession>
<sequence length="86" mass="9846">MQKPFFNCYFLTANKRTMTNEEHLQLVEIIHSEIEKLQGKANTLKDFTGPISPDDAIGHVSRIDAINNKSVFDASLRNIETRLEQL</sequence>
<protein>
    <submittedName>
        <fullName evidence="1">TraR/DksA family transcriptional regulator</fullName>
    </submittedName>
</protein>
<name>A0A0L8V7E2_9BACT</name>
<proteinExistence type="predicted"/>
<reference evidence="2" key="1">
    <citation type="submission" date="2015-07" db="EMBL/GenBank/DDBJ databases">
        <title>Genome sequencing of Sunxiuqinia dokdonensis strain SK.</title>
        <authorList>
            <person name="Ahn S."/>
            <person name="Kim B.-C."/>
        </authorList>
    </citation>
    <scope>NUCLEOTIDE SEQUENCE [LARGE SCALE GENOMIC DNA]</scope>
    <source>
        <strain evidence="2">SK</strain>
    </source>
</reference>
<gene>
    <name evidence="1" type="ORF">NC99_29290</name>
</gene>
<evidence type="ECO:0000313" key="1">
    <source>
        <dbReference type="EMBL" id="KOH44258.1"/>
    </source>
</evidence>
<dbReference type="STRING" id="1409788.NC99_29290"/>
<dbReference type="AlphaFoldDB" id="A0A0L8V7E2"/>
<dbReference type="Proteomes" id="UP000036958">
    <property type="component" value="Unassembled WGS sequence"/>
</dbReference>
<organism evidence="1 2">
    <name type="scientific">Sunxiuqinia dokdonensis</name>
    <dbReference type="NCBI Taxonomy" id="1409788"/>
    <lineage>
        <taxon>Bacteria</taxon>
        <taxon>Pseudomonadati</taxon>
        <taxon>Bacteroidota</taxon>
        <taxon>Bacteroidia</taxon>
        <taxon>Marinilabiliales</taxon>
        <taxon>Prolixibacteraceae</taxon>
        <taxon>Sunxiuqinia</taxon>
    </lineage>
</organism>
<dbReference type="EMBL" id="LGIA01000167">
    <property type="protein sequence ID" value="KOH44258.1"/>
    <property type="molecule type" value="Genomic_DNA"/>
</dbReference>